<dbReference type="PANTHER" id="PTHR21596:SF49">
    <property type="entry name" value="FACTOR OF DNA METHYLATION 1-5_IDN2 DOMAIN-CONTAINING PROTEIN"/>
    <property type="match status" value="1"/>
</dbReference>
<dbReference type="GO" id="GO:0080188">
    <property type="term" value="P:gene silencing by siRNA-directed DNA methylation"/>
    <property type="evidence" value="ECO:0007669"/>
    <property type="project" value="InterPro"/>
</dbReference>
<keyword evidence="6" id="KW-1185">Reference proteome</keyword>
<feature type="coiled-coil region" evidence="1">
    <location>
        <begin position="127"/>
        <end position="189"/>
    </location>
</feature>
<dbReference type="InterPro" id="IPR038588">
    <property type="entry name" value="XS_domain_sf"/>
</dbReference>
<dbReference type="AlphaFoldDB" id="A0A0E0FG57"/>
<reference evidence="5" key="1">
    <citation type="submission" date="2015-04" db="UniProtKB">
        <authorList>
            <consortium name="EnsemblPlants"/>
        </authorList>
    </citation>
    <scope>IDENTIFICATION</scope>
    <source>
        <strain evidence="5">SL10</strain>
    </source>
</reference>
<dbReference type="Pfam" id="PF03469">
    <property type="entry name" value="XH"/>
    <property type="match status" value="1"/>
</dbReference>
<dbReference type="STRING" id="4536.A0A0E0FG57"/>
<evidence type="ECO:0000259" key="4">
    <source>
        <dbReference type="Pfam" id="PF03469"/>
    </source>
</evidence>
<protein>
    <recommendedName>
        <fullName evidence="7">Factor of DNA methylation 1-5/IDN2 domain-containing protein</fullName>
    </recommendedName>
</protein>
<feature type="compositionally biased region" description="Basic and acidic residues" evidence="2">
    <location>
        <begin position="64"/>
        <end position="83"/>
    </location>
</feature>
<dbReference type="Gene3D" id="3.30.70.2890">
    <property type="entry name" value="XS domain"/>
    <property type="match status" value="1"/>
</dbReference>
<feature type="compositionally biased region" description="Acidic residues" evidence="2">
    <location>
        <begin position="37"/>
        <end position="54"/>
    </location>
</feature>
<evidence type="ECO:0000313" key="6">
    <source>
        <dbReference type="Proteomes" id="UP000006591"/>
    </source>
</evidence>
<evidence type="ECO:0008006" key="7">
    <source>
        <dbReference type="Google" id="ProtNLM"/>
    </source>
</evidence>
<dbReference type="Gramene" id="ONIVA01G03310.1">
    <property type="protein sequence ID" value="ONIVA01G03310.1"/>
    <property type="gene ID" value="ONIVA01G03310"/>
</dbReference>
<dbReference type="InterPro" id="IPR045177">
    <property type="entry name" value="FDM1-5/IDN2"/>
</dbReference>
<feature type="domain" description="Factor of DNA methylation 1-5/IDN2" evidence="4">
    <location>
        <begin position="559"/>
        <end position="680"/>
    </location>
</feature>
<accession>A0A0E0FG57</accession>
<dbReference type="Pfam" id="PF03468">
    <property type="entry name" value="XS"/>
    <property type="match status" value="1"/>
</dbReference>
<keyword evidence="1" id="KW-0175">Coiled coil</keyword>
<dbReference type="InterPro" id="IPR005380">
    <property type="entry name" value="XS_domain"/>
</dbReference>
<dbReference type="eggNOG" id="ENOG502QVHG">
    <property type="taxonomic scope" value="Eukaryota"/>
</dbReference>
<dbReference type="PANTHER" id="PTHR21596">
    <property type="entry name" value="RIBONUCLEASE P SUBUNIT P38"/>
    <property type="match status" value="1"/>
</dbReference>
<feature type="region of interest" description="Disordered" evidence="2">
    <location>
        <begin position="30"/>
        <end position="112"/>
    </location>
</feature>
<organism evidence="5">
    <name type="scientific">Oryza nivara</name>
    <name type="common">Indian wild rice</name>
    <name type="synonym">Oryza sativa f. spontanea</name>
    <dbReference type="NCBI Taxonomy" id="4536"/>
    <lineage>
        <taxon>Eukaryota</taxon>
        <taxon>Viridiplantae</taxon>
        <taxon>Streptophyta</taxon>
        <taxon>Embryophyta</taxon>
        <taxon>Tracheophyta</taxon>
        <taxon>Spermatophyta</taxon>
        <taxon>Magnoliopsida</taxon>
        <taxon>Liliopsida</taxon>
        <taxon>Poales</taxon>
        <taxon>Poaceae</taxon>
        <taxon>BOP clade</taxon>
        <taxon>Oryzoideae</taxon>
        <taxon>Oryzeae</taxon>
        <taxon>Oryzinae</taxon>
        <taxon>Oryza</taxon>
    </lineage>
</organism>
<dbReference type="Proteomes" id="UP000006591">
    <property type="component" value="Chromosome 1"/>
</dbReference>
<dbReference type="InterPro" id="IPR005379">
    <property type="entry name" value="FDM1-5/IDN2_XH"/>
</dbReference>
<evidence type="ECO:0000259" key="3">
    <source>
        <dbReference type="Pfam" id="PF03468"/>
    </source>
</evidence>
<proteinExistence type="predicted"/>
<dbReference type="HOGENOM" id="CLU_021775_7_0_1"/>
<dbReference type="EnsemblPlants" id="ONIVA01G03310.1">
    <property type="protein sequence ID" value="ONIVA01G03310.1"/>
    <property type="gene ID" value="ONIVA01G03310"/>
</dbReference>
<feature type="domain" description="XS" evidence="3">
    <location>
        <begin position="224"/>
        <end position="332"/>
    </location>
</feature>
<sequence length="696" mass="77640">MTAAAAAGGGGRGDLSAAVSDEANAWSVRFKNAAVDDGGDDDDDVDDDGEEEGGEEGKGPGGGETEKDSCVEKERPRRSRGEEVSEDDYVQAGGGLERRKRKATVTPQKVQTSKVGIKNKKVQAQYLSDLAKEAERLSQENENLRWELKFKTKDLEHAVQTVEWKNKEIEVLKKENNELKTENENYKKNGRVEHLATQPTERSMSSDVTMADAEAETHNAGGGELLVWPWTGILATTTDDDDATADAASTLAFHAHQHFAGVPTTALQEATAGDGHHHHFLVLHFGKSWAGLRDAMSLPGRFPGAGRREWRRRRRGEGATAGAVYGWLAGEDATSGAVYGWPAGEDDLHDGDGVVGRFLRDAGGAARSAEDVERDEGRVAAKLAAIAGEHERRAVFLERKCEEMAGAAQNAEAGNTSLHDELKELRKIAEIIVPEMNRDVHAQMLHKIHKQDMEAIYAKLNQLEKQLEQRQSLESIIRQMNMNLQAGGSLRKEDHEHIYSIMICLRTIVDEEKEMLVDSCAEIMKRLRTNSDELEEYRQELIKGVENMTITASTIIGIKRMGELDERPFHLACKRKHREDDPRGKAAMLISYWQEELKNPSWHPFKIIQVDGEDKGVVDEDDPKLRQLCKDYGDSVCNAVKAAMAELNEYNPRGRHTMNELWNFREGRKATTKEVVNCTHGKSKRRVLLFPYKLEC</sequence>
<feature type="coiled-coil region" evidence="1">
    <location>
        <begin position="408"/>
        <end position="483"/>
    </location>
</feature>
<evidence type="ECO:0000313" key="5">
    <source>
        <dbReference type="EnsemblPlants" id="ONIVA01G03310.1"/>
    </source>
</evidence>
<evidence type="ECO:0000256" key="2">
    <source>
        <dbReference type="SAM" id="MobiDB-lite"/>
    </source>
</evidence>
<reference evidence="5" key="2">
    <citation type="submission" date="2018-04" db="EMBL/GenBank/DDBJ databases">
        <title>OnivRS2 (Oryza nivara Reference Sequence Version 2).</title>
        <authorList>
            <person name="Zhang J."/>
            <person name="Kudrna D."/>
            <person name="Lee S."/>
            <person name="Talag J."/>
            <person name="Rajasekar S."/>
            <person name="Welchert J."/>
            <person name="Hsing Y.-I."/>
            <person name="Wing R.A."/>
        </authorList>
    </citation>
    <scope>NUCLEOTIDE SEQUENCE [LARGE SCALE GENOMIC DNA]</scope>
</reference>
<name>A0A0E0FG57_ORYNI</name>
<evidence type="ECO:0000256" key="1">
    <source>
        <dbReference type="SAM" id="Coils"/>
    </source>
</evidence>